<organism evidence="5 10">
    <name type="scientific">Chelatococcus asaccharovorans</name>
    <dbReference type="NCBI Taxonomy" id="28210"/>
    <lineage>
        <taxon>Bacteria</taxon>
        <taxon>Pseudomonadati</taxon>
        <taxon>Pseudomonadota</taxon>
        <taxon>Alphaproteobacteria</taxon>
        <taxon>Hyphomicrobiales</taxon>
        <taxon>Chelatococcaceae</taxon>
        <taxon>Chelatococcus</taxon>
    </lineage>
</organism>
<dbReference type="AlphaFoldDB" id="A0A2V3TZ43"/>
<dbReference type="EMBL" id="QJJK01000010">
    <property type="protein sequence ID" value="PXW55064.1"/>
    <property type="molecule type" value="Genomic_DNA"/>
</dbReference>
<dbReference type="GO" id="GO:0015074">
    <property type="term" value="P:DNA integration"/>
    <property type="evidence" value="ECO:0007669"/>
    <property type="project" value="InterPro"/>
</dbReference>
<evidence type="ECO:0000313" key="7">
    <source>
        <dbReference type="EMBL" id="PXW55064.1"/>
    </source>
</evidence>
<sequence length="32" mass="3664">SWIDAYNTRRPHSALNGIPPFQRLNNLLGNDI</sequence>
<dbReference type="Proteomes" id="UP000248021">
    <property type="component" value="Unassembled WGS sequence"/>
</dbReference>
<dbReference type="RefSeq" id="WP_146227229.1">
    <property type="nucleotide sequence ID" value="NZ_QJJK01000001.1"/>
</dbReference>
<dbReference type="OrthoDB" id="9803878at2"/>
<keyword evidence="10" id="KW-1185">Reference proteome</keyword>
<evidence type="ECO:0000313" key="3">
    <source>
        <dbReference type="EMBL" id="PXW50443.1"/>
    </source>
</evidence>
<evidence type="ECO:0000313" key="6">
    <source>
        <dbReference type="EMBL" id="PXW54752.1"/>
    </source>
</evidence>
<evidence type="ECO:0000313" key="4">
    <source>
        <dbReference type="EMBL" id="PXW53972.1"/>
    </source>
</evidence>
<dbReference type="EMBL" id="QJJK01000001">
    <property type="protein sequence ID" value="PXW64254.1"/>
    <property type="molecule type" value="Genomic_DNA"/>
</dbReference>
<evidence type="ECO:0000313" key="5">
    <source>
        <dbReference type="EMBL" id="PXW54235.1"/>
    </source>
</evidence>
<dbReference type="EMBL" id="QJJK01000011">
    <property type="protein sequence ID" value="PXW54752.1"/>
    <property type="molecule type" value="Genomic_DNA"/>
</dbReference>
<gene>
    <name evidence="9" type="ORF">C7450_1011</name>
    <name evidence="8" type="ORF">C7450_108389</name>
    <name evidence="7" type="ORF">C7450_1101</name>
    <name evidence="6" type="ORF">C7450_111287</name>
    <name evidence="4" type="ORF">C7450_1121</name>
    <name evidence="5" type="ORF">C7450_112264</name>
    <name evidence="3" type="ORF">C7450_12718</name>
    <name evidence="2" type="ORF">C7450_1351</name>
</gene>
<evidence type="ECO:0000313" key="8">
    <source>
        <dbReference type="EMBL" id="PXW56636.1"/>
    </source>
</evidence>
<dbReference type="Pfam" id="PF13683">
    <property type="entry name" value="rve_3"/>
    <property type="match status" value="1"/>
</dbReference>
<proteinExistence type="predicted"/>
<dbReference type="EMBL" id="QJJK01000012">
    <property type="protein sequence ID" value="PXW53972.1"/>
    <property type="molecule type" value="Genomic_DNA"/>
</dbReference>
<feature type="non-terminal residue" evidence="5">
    <location>
        <position position="1"/>
    </location>
</feature>
<name>A0A2V3TZ43_9HYPH</name>
<evidence type="ECO:0000313" key="10">
    <source>
        <dbReference type="Proteomes" id="UP000248021"/>
    </source>
</evidence>
<dbReference type="EMBL" id="QJJK01000027">
    <property type="protein sequence ID" value="PXW50443.1"/>
    <property type="molecule type" value="Genomic_DNA"/>
</dbReference>
<comment type="caution">
    <text evidence="5">The sequence shown here is derived from an EMBL/GenBank/DDBJ whole genome shotgun (WGS) entry which is preliminary data.</text>
</comment>
<dbReference type="EMBL" id="QJJK01000035">
    <property type="protein sequence ID" value="PXW49986.1"/>
    <property type="molecule type" value="Genomic_DNA"/>
</dbReference>
<evidence type="ECO:0000313" key="9">
    <source>
        <dbReference type="EMBL" id="PXW64254.1"/>
    </source>
</evidence>
<accession>A0A2V3TZ43</accession>
<feature type="domain" description="Integrase catalytic" evidence="1">
    <location>
        <begin position="1"/>
        <end position="20"/>
    </location>
</feature>
<dbReference type="InterPro" id="IPR001584">
    <property type="entry name" value="Integrase_cat-core"/>
</dbReference>
<dbReference type="EMBL" id="QJJK01000008">
    <property type="protein sequence ID" value="PXW56636.1"/>
    <property type="molecule type" value="Genomic_DNA"/>
</dbReference>
<evidence type="ECO:0000313" key="2">
    <source>
        <dbReference type="EMBL" id="PXW49986.1"/>
    </source>
</evidence>
<protein>
    <submittedName>
        <fullName evidence="5">Integrase-like protein</fullName>
    </submittedName>
</protein>
<evidence type="ECO:0000259" key="1">
    <source>
        <dbReference type="Pfam" id="PF13683"/>
    </source>
</evidence>
<dbReference type="EMBL" id="QJJK01000012">
    <property type="protein sequence ID" value="PXW54235.1"/>
    <property type="molecule type" value="Genomic_DNA"/>
</dbReference>
<reference evidence="5 10" key="1">
    <citation type="submission" date="2018-05" db="EMBL/GenBank/DDBJ databases">
        <title>Genomic Encyclopedia of Type Strains, Phase IV (KMG-IV): sequencing the most valuable type-strain genomes for metagenomic binning, comparative biology and taxonomic classification.</title>
        <authorList>
            <person name="Goeker M."/>
        </authorList>
    </citation>
    <scope>NUCLEOTIDE SEQUENCE [LARGE SCALE GENOMIC DNA]</scope>
    <source>
        <strain evidence="5 10">DSM 6462</strain>
    </source>
</reference>